<name>A0ABM3GRV8_9MYRT</name>
<feature type="region of interest" description="Disordered" evidence="1">
    <location>
        <begin position="142"/>
        <end position="224"/>
    </location>
</feature>
<evidence type="ECO:0000256" key="1">
    <source>
        <dbReference type="SAM" id="MobiDB-lite"/>
    </source>
</evidence>
<feature type="compositionally biased region" description="Gly residues" evidence="1">
    <location>
        <begin position="197"/>
        <end position="206"/>
    </location>
</feature>
<dbReference type="Proteomes" id="UP000827889">
    <property type="component" value="Chromosome 10"/>
</dbReference>
<evidence type="ECO:0000313" key="2">
    <source>
        <dbReference type="Proteomes" id="UP000827889"/>
    </source>
</evidence>
<reference evidence="3" key="1">
    <citation type="submission" date="2025-08" db="UniProtKB">
        <authorList>
            <consortium name="RefSeq"/>
        </authorList>
    </citation>
    <scope>IDENTIFICATION</scope>
    <source>
        <tissue evidence="3">Leaf</tissue>
    </source>
</reference>
<dbReference type="GeneID" id="115729291"/>
<proteinExistence type="predicted"/>
<sequence length="224" mass="23850">MARSNKYSSINFNDIYEKKISSSSTPTKNQSSKPPPPSSSYSSATSPHNALTNGPYKAHLTQGRMLVLTRPTPTPTPAPKPITAPPPPQPTPSPLPAQNCSEPEPEPDPISLRPLGRTGTGSALPCRVPVLDRDKEALFAVTSPKPDKFVPPHLRPGFAGKEERPAPGVRGEPVPRQQGYYGSPGRYAEDGRPKSGGYEGMKGGGQADLNRTSSFGNRPSSSGW</sequence>
<dbReference type="RefSeq" id="XP_048127060.1">
    <property type="nucleotide sequence ID" value="XM_048271103.1"/>
</dbReference>
<organism evidence="2 3">
    <name type="scientific">Rhodamnia argentea</name>
    <dbReference type="NCBI Taxonomy" id="178133"/>
    <lineage>
        <taxon>Eukaryota</taxon>
        <taxon>Viridiplantae</taxon>
        <taxon>Streptophyta</taxon>
        <taxon>Embryophyta</taxon>
        <taxon>Tracheophyta</taxon>
        <taxon>Spermatophyta</taxon>
        <taxon>Magnoliopsida</taxon>
        <taxon>eudicotyledons</taxon>
        <taxon>Gunneridae</taxon>
        <taxon>Pentapetalae</taxon>
        <taxon>rosids</taxon>
        <taxon>malvids</taxon>
        <taxon>Myrtales</taxon>
        <taxon>Myrtaceae</taxon>
        <taxon>Myrtoideae</taxon>
        <taxon>Myrteae</taxon>
        <taxon>Australasian group</taxon>
        <taxon>Rhodamnia</taxon>
    </lineage>
</organism>
<evidence type="ECO:0000313" key="3">
    <source>
        <dbReference type="RefSeq" id="XP_048127060.1"/>
    </source>
</evidence>
<feature type="compositionally biased region" description="Low complexity" evidence="1">
    <location>
        <begin position="21"/>
        <end position="32"/>
    </location>
</feature>
<feature type="compositionally biased region" description="Pro residues" evidence="1">
    <location>
        <begin position="72"/>
        <end position="95"/>
    </location>
</feature>
<feature type="compositionally biased region" description="Polar residues" evidence="1">
    <location>
        <begin position="1"/>
        <end position="12"/>
    </location>
</feature>
<feature type="region of interest" description="Disordered" evidence="1">
    <location>
        <begin position="1"/>
        <end position="128"/>
    </location>
</feature>
<gene>
    <name evidence="3" type="primary">LOC115729291</name>
</gene>
<accession>A0ABM3GRV8</accession>
<protein>
    <submittedName>
        <fullName evidence="3">Alpha carbonic anhydrase 8 isoform X1</fullName>
    </submittedName>
</protein>
<keyword evidence="2" id="KW-1185">Reference proteome</keyword>
<feature type="compositionally biased region" description="Polar residues" evidence="1">
    <location>
        <begin position="209"/>
        <end position="224"/>
    </location>
</feature>